<feature type="region of interest" description="Disordered" evidence="1">
    <location>
        <begin position="1"/>
        <end position="193"/>
    </location>
</feature>
<dbReference type="KEGG" id="spu:100891073"/>
<feature type="compositionally biased region" description="Polar residues" evidence="1">
    <location>
        <begin position="151"/>
        <end position="160"/>
    </location>
</feature>
<dbReference type="GeneID" id="100891073"/>
<dbReference type="AlphaFoldDB" id="A0A7M7GIM9"/>
<feature type="compositionally biased region" description="Polar residues" evidence="1">
    <location>
        <begin position="182"/>
        <end position="193"/>
    </location>
</feature>
<dbReference type="InParanoid" id="A0A7M7GIM9"/>
<dbReference type="OMA" id="NTSCWGT"/>
<feature type="compositionally biased region" description="Polar residues" evidence="1">
    <location>
        <begin position="107"/>
        <end position="117"/>
    </location>
</feature>
<accession>A0A7M7GIM9</accession>
<dbReference type="Proteomes" id="UP000007110">
    <property type="component" value="Unassembled WGS sequence"/>
</dbReference>
<sequence length="193" mass="21176">MGCCSSGPKNTGANNFYEDGDVPTPQAEEEKPPSPPPPMRSASRANLFHSDGDEVKENTSCWGTSSKPKPTKPSKRTTTEAKKKGTTKVTKSAKNTRRPDAREEQDGGNQRGNQRLNQVAPDAMSFYQDPRRIENASSRKKTTQRAPNEASYDTKSVSSAESEDDGKARRKKSTSCFAGFSRKQTVASNFHNQ</sequence>
<proteinExistence type="predicted"/>
<reference evidence="3" key="1">
    <citation type="submission" date="2015-02" db="EMBL/GenBank/DDBJ databases">
        <title>Genome sequencing for Strongylocentrotus purpuratus.</title>
        <authorList>
            <person name="Murali S."/>
            <person name="Liu Y."/>
            <person name="Vee V."/>
            <person name="English A."/>
            <person name="Wang M."/>
            <person name="Skinner E."/>
            <person name="Han Y."/>
            <person name="Muzny D.M."/>
            <person name="Worley K.C."/>
            <person name="Gibbs R.A."/>
        </authorList>
    </citation>
    <scope>NUCLEOTIDE SEQUENCE</scope>
</reference>
<evidence type="ECO:0000256" key="1">
    <source>
        <dbReference type="SAM" id="MobiDB-lite"/>
    </source>
</evidence>
<name>A0A7M7GIM9_STRPU</name>
<protein>
    <submittedName>
        <fullName evidence="2">Uncharacterized protein</fullName>
    </submittedName>
</protein>
<keyword evidence="3" id="KW-1185">Reference proteome</keyword>
<evidence type="ECO:0000313" key="3">
    <source>
        <dbReference type="Proteomes" id="UP000007110"/>
    </source>
</evidence>
<reference evidence="2" key="2">
    <citation type="submission" date="2021-01" db="UniProtKB">
        <authorList>
            <consortium name="EnsemblMetazoa"/>
        </authorList>
    </citation>
    <scope>IDENTIFICATION</scope>
</reference>
<dbReference type="RefSeq" id="XP_003729941.2">
    <property type="nucleotide sequence ID" value="XM_003729893.3"/>
</dbReference>
<organism evidence="2 3">
    <name type="scientific">Strongylocentrotus purpuratus</name>
    <name type="common">Purple sea urchin</name>
    <dbReference type="NCBI Taxonomy" id="7668"/>
    <lineage>
        <taxon>Eukaryota</taxon>
        <taxon>Metazoa</taxon>
        <taxon>Echinodermata</taxon>
        <taxon>Eleutherozoa</taxon>
        <taxon>Echinozoa</taxon>
        <taxon>Echinoidea</taxon>
        <taxon>Euechinoidea</taxon>
        <taxon>Echinacea</taxon>
        <taxon>Camarodonta</taxon>
        <taxon>Echinidea</taxon>
        <taxon>Strongylocentrotidae</taxon>
        <taxon>Strongylocentrotus</taxon>
    </lineage>
</organism>
<evidence type="ECO:0000313" key="2">
    <source>
        <dbReference type="EnsemblMetazoa" id="XP_003729941"/>
    </source>
</evidence>
<dbReference type="EnsemblMetazoa" id="XM_003729893">
    <property type="protein sequence ID" value="XP_003729941"/>
    <property type="gene ID" value="LOC100891073"/>
</dbReference>